<evidence type="ECO:0000256" key="6">
    <source>
        <dbReference type="ARBA" id="ARBA00023136"/>
    </source>
</evidence>
<dbReference type="GO" id="GO:0016020">
    <property type="term" value="C:membrane"/>
    <property type="evidence" value="ECO:0007669"/>
    <property type="project" value="UniProtKB-SubCell"/>
</dbReference>
<dbReference type="Proteomes" id="UP000242457">
    <property type="component" value="Unassembled WGS sequence"/>
</dbReference>
<keyword evidence="5 7" id="KW-0175">Coiled coil</keyword>
<evidence type="ECO:0000256" key="8">
    <source>
        <dbReference type="SAM" id="Phobius"/>
    </source>
</evidence>
<keyword evidence="10" id="KW-1185">Reference proteome</keyword>
<dbReference type="Pfam" id="PF15188">
    <property type="entry name" value="CCDC-167"/>
    <property type="match status" value="1"/>
</dbReference>
<gene>
    <name evidence="9" type="ORF">APICC_00903</name>
</gene>
<evidence type="ECO:0000256" key="2">
    <source>
        <dbReference type="ARBA" id="ARBA00022350"/>
    </source>
</evidence>
<evidence type="ECO:0000256" key="3">
    <source>
        <dbReference type="ARBA" id="ARBA00022692"/>
    </source>
</evidence>
<sequence>MTQDESIITKIQKVEDTLNESMYKLDMLTKKLKTKLFTMETREELETQLEEIKEVLKKNEEKLKKLRKQNTKSFMVAASIIFACFLLYGLYLMFYGTI</sequence>
<proteinExistence type="predicted"/>
<evidence type="ECO:0000256" key="7">
    <source>
        <dbReference type="SAM" id="Coils"/>
    </source>
</evidence>
<protein>
    <recommendedName>
        <fullName evidence="2">Coiled-coil domain-containing protein 167</fullName>
    </recommendedName>
</protein>
<keyword evidence="4 8" id="KW-1133">Transmembrane helix</keyword>
<dbReference type="InterPro" id="IPR010989">
    <property type="entry name" value="SNARE"/>
</dbReference>
<feature type="transmembrane region" description="Helical" evidence="8">
    <location>
        <begin position="74"/>
        <end position="94"/>
    </location>
</feature>
<dbReference type="GO" id="GO:0016192">
    <property type="term" value="P:vesicle-mediated transport"/>
    <property type="evidence" value="ECO:0007669"/>
    <property type="project" value="InterPro"/>
</dbReference>
<evidence type="ECO:0000313" key="10">
    <source>
        <dbReference type="Proteomes" id="UP000242457"/>
    </source>
</evidence>
<dbReference type="SUPFAM" id="SSF47661">
    <property type="entry name" value="t-snare proteins"/>
    <property type="match status" value="1"/>
</dbReference>
<dbReference type="PANTHER" id="PTHR31759">
    <property type="entry name" value="COILED-COIL DOMAIN-CONTAINING PROTEIN 167"/>
    <property type="match status" value="1"/>
</dbReference>
<evidence type="ECO:0000313" key="9">
    <source>
        <dbReference type="EMBL" id="PBC33571.1"/>
    </source>
</evidence>
<evidence type="ECO:0000256" key="5">
    <source>
        <dbReference type="ARBA" id="ARBA00023054"/>
    </source>
</evidence>
<dbReference type="InterPro" id="IPR028194">
    <property type="entry name" value="CC167"/>
</dbReference>
<dbReference type="AlphaFoldDB" id="A0A2A3ERA3"/>
<dbReference type="EMBL" id="KZ288201">
    <property type="protein sequence ID" value="PBC33571.1"/>
    <property type="molecule type" value="Genomic_DNA"/>
</dbReference>
<evidence type="ECO:0000256" key="4">
    <source>
        <dbReference type="ARBA" id="ARBA00022989"/>
    </source>
</evidence>
<keyword evidence="6 8" id="KW-0472">Membrane</keyword>
<dbReference type="PANTHER" id="PTHR31759:SF1">
    <property type="entry name" value="COILED-COIL DOMAIN-CONTAINING PROTEIN 167"/>
    <property type="match status" value="1"/>
</dbReference>
<reference evidence="9 10" key="1">
    <citation type="submission" date="2014-07" db="EMBL/GenBank/DDBJ databases">
        <title>Genomic and transcriptomic analysis on Apis cerana provide comprehensive insights into honey bee biology.</title>
        <authorList>
            <person name="Diao Q."/>
            <person name="Sun L."/>
            <person name="Zheng H."/>
            <person name="Zheng H."/>
            <person name="Xu S."/>
            <person name="Wang S."/>
            <person name="Zeng Z."/>
            <person name="Hu F."/>
            <person name="Su S."/>
            <person name="Wu J."/>
        </authorList>
    </citation>
    <scope>NUCLEOTIDE SEQUENCE [LARGE SCALE GENOMIC DNA]</scope>
    <source>
        <tissue evidence="9">Pupae without intestine</tissue>
    </source>
</reference>
<evidence type="ECO:0000256" key="1">
    <source>
        <dbReference type="ARBA" id="ARBA00004167"/>
    </source>
</evidence>
<organism evidence="9 10">
    <name type="scientific">Apis cerana cerana</name>
    <name type="common">Oriental honeybee</name>
    <dbReference type="NCBI Taxonomy" id="94128"/>
    <lineage>
        <taxon>Eukaryota</taxon>
        <taxon>Metazoa</taxon>
        <taxon>Ecdysozoa</taxon>
        <taxon>Arthropoda</taxon>
        <taxon>Hexapoda</taxon>
        <taxon>Insecta</taxon>
        <taxon>Pterygota</taxon>
        <taxon>Neoptera</taxon>
        <taxon>Endopterygota</taxon>
        <taxon>Hymenoptera</taxon>
        <taxon>Apocrita</taxon>
        <taxon>Aculeata</taxon>
        <taxon>Apoidea</taxon>
        <taxon>Anthophila</taxon>
        <taxon>Apidae</taxon>
        <taxon>Apis</taxon>
    </lineage>
</organism>
<accession>A0A2A3ERA3</accession>
<name>A0A2A3ERA3_APICC</name>
<feature type="coiled-coil region" evidence="7">
    <location>
        <begin position="38"/>
        <end position="72"/>
    </location>
</feature>
<keyword evidence="3 8" id="KW-0812">Transmembrane</keyword>
<comment type="subcellular location">
    <subcellularLocation>
        <location evidence="1">Membrane</location>
        <topology evidence="1">Single-pass membrane protein</topology>
    </subcellularLocation>
</comment>